<proteinExistence type="inferred from homology"/>
<dbReference type="KEGG" id="sgbi:P3F81_04575"/>
<dbReference type="Gene3D" id="1.10.530.10">
    <property type="match status" value="1"/>
</dbReference>
<dbReference type="Pfam" id="PF01464">
    <property type="entry name" value="SLT"/>
    <property type="match status" value="1"/>
</dbReference>
<feature type="domain" description="Transglycosylase SLT" evidence="2">
    <location>
        <begin position="55"/>
        <end position="159"/>
    </location>
</feature>
<dbReference type="CDD" id="cd00254">
    <property type="entry name" value="LT-like"/>
    <property type="match status" value="1"/>
</dbReference>
<dbReference type="PROSITE" id="PS00922">
    <property type="entry name" value="TRANSGLYCOSYLASE"/>
    <property type="match status" value="1"/>
</dbReference>
<keyword evidence="4" id="KW-1185">Reference proteome</keyword>
<organism evidence="3 4">
    <name type="scientific">Selenobaculum gibii</name>
    <dbReference type="NCBI Taxonomy" id="3054208"/>
    <lineage>
        <taxon>Bacteria</taxon>
        <taxon>Bacillati</taxon>
        <taxon>Bacillota</taxon>
        <taxon>Negativicutes</taxon>
        <taxon>Selenomonadales</taxon>
        <taxon>Selenomonadaceae</taxon>
        <taxon>Selenobaculum</taxon>
    </lineage>
</organism>
<dbReference type="EMBL" id="CP120678">
    <property type="protein sequence ID" value="WIW71582.1"/>
    <property type="molecule type" value="Genomic_DNA"/>
</dbReference>
<evidence type="ECO:0000256" key="1">
    <source>
        <dbReference type="ARBA" id="ARBA00007734"/>
    </source>
</evidence>
<evidence type="ECO:0000259" key="2">
    <source>
        <dbReference type="Pfam" id="PF01464"/>
    </source>
</evidence>
<comment type="similarity">
    <text evidence="1">Belongs to the transglycosylase Slt family.</text>
</comment>
<evidence type="ECO:0000313" key="3">
    <source>
        <dbReference type="EMBL" id="WIW71582.1"/>
    </source>
</evidence>
<dbReference type="RefSeq" id="WP_147668018.1">
    <property type="nucleotide sequence ID" value="NZ_CP120678.1"/>
</dbReference>
<protein>
    <submittedName>
        <fullName evidence="3">Lytic transglycosylase domain-containing protein</fullName>
    </submittedName>
</protein>
<dbReference type="InterPro" id="IPR000189">
    <property type="entry name" value="Transglyc_AS"/>
</dbReference>
<dbReference type="InterPro" id="IPR008258">
    <property type="entry name" value="Transglycosylase_SLT_dom_1"/>
</dbReference>
<dbReference type="GO" id="GO:0000270">
    <property type="term" value="P:peptidoglycan metabolic process"/>
    <property type="evidence" value="ECO:0007669"/>
    <property type="project" value="InterPro"/>
</dbReference>
<gene>
    <name evidence="3" type="ORF">P3F81_04575</name>
</gene>
<accession>A0A9Y2ERU1</accession>
<name>A0A9Y2ERU1_9FIRM</name>
<dbReference type="PANTHER" id="PTHR37423">
    <property type="entry name" value="SOLUBLE LYTIC MUREIN TRANSGLYCOSYLASE-RELATED"/>
    <property type="match status" value="1"/>
</dbReference>
<dbReference type="AlphaFoldDB" id="A0A9Y2ERU1"/>
<evidence type="ECO:0000313" key="4">
    <source>
        <dbReference type="Proteomes" id="UP001243623"/>
    </source>
</evidence>
<sequence length="172" mass="18621">MNGVNLVFQRIKEIETRFGISGASYTGVKMNSAKANASKFHNEGALKSENDFSDLIRQAAHKYGVDAKLVDAVAKTESNYSPTAVSEVGAVGIMQLMPDTASSLGVNNIYDPKENIEGGVKYIKQLLNTFDGDVKKAVAAYNAGAQAVKNYNGVPPYTETQNYVSKVLDLYR</sequence>
<reference evidence="3" key="1">
    <citation type="submission" date="2023-03" db="EMBL/GenBank/DDBJ databases">
        <title>Selenobaculum gbiensis gen. nov. sp. nov., a new bacterium isolated from the gut microbiota of IBD patient.</title>
        <authorList>
            <person name="Yeo S."/>
            <person name="Park H."/>
            <person name="Huh C.S."/>
        </authorList>
    </citation>
    <scope>NUCLEOTIDE SEQUENCE</scope>
    <source>
        <strain evidence="3">ICN-92133</strain>
    </source>
</reference>
<dbReference type="PANTHER" id="PTHR37423:SF2">
    <property type="entry name" value="MEMBRANE-BOUND LYTIC MUREIN TRANSGLYCOSYLASE C"/>
    <property type="match status" value="1"/>
</dbReference>
<dbReference type="Proteomes" id="UP001243623">
    <property type="component" value="Chromosome"/>
</dbReference>
<dbReference type="InterPro" id="IPR023346">
    <property type="entry name" value="Lysozyme-like_dom_sf"/>
</dbReference>
<dbReference type="GO" id="GO:0008933">
    <property type="term" value="F:peptidoglycan lytic transglycosylase activity"/>
    <property type="evidence" value="ECO:0007669"/>
    <property type="project" value="InterPro"/>
</dbReference>
<dbReference type="GO" id="GO:0016020">
    <property type="term" value="C:membrane"/>
    <property type="evidence" value="ECO:0007669"/>
    <property type="project" value="InterPro"/>
</dbReference>
<dbReference type="SUPFAM" id="SSF53955">
    <property type="entry name" value="Lysozyme-like"/>
    <property type="match status" value="1"/>
</dbReference>